<dbReference type="Pfam" id="PF12627">
    <property type="entry name" value="PolyA_pol_RNAbd"/>
    <property type="match status" value="1"/>
</dbReference>
<comment type="similarity">
    <text evidence="11">Belongs to the tRNA nucleotidyltransferase/poly(A) polymerase family.</text>
</comment>
<dbReference type="PANTHER" id="PTHR47545">
    <property type="entry name" value="MULTIFUNCTIONAL CCA PROTEIN"/>
    <property type="match status" value="1"/>
</dbReference>
<evidence type="ECO:0000313" key="14">
    <source>
        <dbReference type="EMBL" id="TPE55064.1"/>
    </source>
</evidence>
<dbReference type="InterPro" id="IPR043519">
    <property type="entry name" value="NT_sf"/>
</dbReference>
<dbReference type="InterPro" id="IPR032828">
    <property type="entry name" value="PolyA_RNA-bd"/>
</dbReference>
<keyword evidence="5" id="KW-0479">Metal-binding</keyword>
<accession>A0A501X3L7</accession>
<sequence>MYLVGGAVRDELLGLPVKDRDWLVTGHTPEEMLAKGYQQVGKQFPVFLHPKTKEEYALARTEKKQGQGYTGFACDFAPEITVEEDLLRRDLTINAIAKDDQGQLIDPYGGQKDLQQRMLRHVSMAFIEDPLRVLRVARFLARFAAFDFEVAPQTLELMRHMAHNGELNHLTPERVWRETETALCSDHCQRYFQLLQEIDALAQLFPGWPTHFSTPPTTFDCQEKWAFLTATIPQDELVNLHHLLRAPNQYRWLSEQVNQVVQSMPIPLPADVWEKWLGQTGAVKRPQPFAKLVKVLAELTGIPEAEWQRLRSAVADISAKAFMQQGLSGAELGEALQQARIEKLGRLDSVLIC</sequence>
<keyword evidence="7" id="KW-0692">RNA repair</keyword>
<proteinExistence type="inferred from homology"/>
<dbReference type="EMBL" id="VFRR01000003">
    <property type="protein sequence ID" value="TPE55064.1"/>
    <property type="molecule type" value="Genomic_DNA"/>
</dbReference>
<feature type="domain" description="tRNA nucleotidyltransferase/poly(A) polymerase RNA and SrmB- binding" evidence="13">
    <location>
        <begin position="147"/>
        <end position="208"/>
    </location>
</feature>
<dbReference type="GO" id="GO:0008033">
    <property type="term" value="P:tRNA processing"/>
    <property type="evidence" value="ECO:0007669"/>
    <property type="project" value="UniProtKB-KW"/>
</dbReference>
<dbReference type="GO" id="GO:0005524">
    <property type="term" value="F:ATP binding"/>
    <property type="evidence" value="ECO:0007669"/>
    <property type="project" value="UniProtKB-KW"/>
</dbReference>
<dbReference type="SUPFAM" id="SSF81891">
    <property type="entry name" value="Poly A polymerase C-terminal region-like"/>
    <property type="match status" value="1"/>
</dbReference>
<evidence type="ECO:0000256" key="6">
    <source>
        <dbReference type="ARBA" id="ARBA00022741"/>
    </source>
</evidence>
<evidence type="ECO:0000259" key="12">
    <source>
        <dbReference type="Pfam" id="PF01743"/>
    </source>
</evidence>
<dbReference type="AlphaFoldDB" id="A0A501X3L7"/>
<evidence type="ECO:0000256" key="8">
    <source>
        <dbReference type="ARBA" id="ARBA00022840"/>
    </source>
</evidence>
<feature type="domain" description="Poly A polymerase head" evidence="12">
    <location>
        <begin position="1"/>
        <end position="120"/>
    </location>
</feature>
<dbReference type="GO" id="GO:0016779">
    <property type="term" value="F:nucleotidyltransferase activity"/>
    <property type="evidence" value="ECO:0007669"/>
    <property type="project" value="UniProtKB-KW"/>
</dbReference>
<keyword evidence="4" id="KW-0548">Nucleotidyltransferase</keyword>
<evidence type="ECO:0000256" key="5">
    <source>
        <dbReference type="ARBA" id="ARBA00022723"/>
    </source>
</evidence>
<dbReference type="GO" id="GO:0003723">
    <property type="term" value="F:RNA binding"/>
    <property type="evidence" value="ECO:0007669"/>
    <property type="project" value="UniProtKB-KW"/>
</dbReference>
<dbReference type="PANTHER" id="PTHR47545:SF1">
    <property type="entry name" value="MULTIFUNCTIONAL CCA PROTEIN"/>
    <property type="match status" value="1"/>
</dbReference>
<evidence type="ECO:0000256" key="2">
    <source>
        <dbReference type="ARBA" id="ARBA00022679"/>
    </source>
</evidence>
<dbReference type="Pfam" id="PF01743">
    <property type="entry name" value="PolyA_pol"/>
    <property type="match status" value="1"/>
</dbReference>
<evidence type="ECO:0000256" key="10">
    <source>
        <dbReference type="ARBA" id="ARBA00022884"/>
    </source>
</evidence>
<keyword evidence="2 11" id="KW-0808">Transferase</keyword>
<evidence type="ECO:0000256" key="9">
    <source>
        <dbReference type="ARBA" id="ARBA00022842"/>
    </source>
</evidence>
<evidence type="ECO:0000256" key="4">
    <source>
        <dbReference type="ARBA" id="ARBA00022695"/>
    </source>
</evidence>
<evidence type="ECO:0000259" key="13">
    <source>
        <dbReference type="Pfam" id="PF12627"/>
    </source>
</evidence>
<gene>
    <name evidence="14" type="ORF">FJM67_02580</name>
</gene>
<evidence type="ECO:0000256" key="7">
    <source>
        <dbReference type="ARBA" id="ARBA00022800"/>
    </source>
</evidence>
<keyword evidence="15" id="KW-1185">Reference proteome</keyword>
<keyword evidence="6" id="KW-0547">Nucleotide-binding</keyword>
<comment type="cofactor">
    <cofactor evidence="1">
        <name>Mg(2+)</name>
        <dbReference type="ChEBI" id="CHEBI:18420"/>
    </cofactor>
</comment>
<dbReference type="InterPro" id="IPR002646">
    <property type="entry name" value="PolA_pol_head_dom"/>
</dbReference>
<dbReference type="GO" id="GO:0042245">
    <property type="term" value="P:RNA repair"/>
    <property type="evidence" value="ECO:0007669"/>
    <property type="project" value="UniProtKB-KW"/>
</dbReference>
<evidence type="ECO:0000256" key="11">
    <source>
        <dbReference type="RuleBase" id="RU003953"/>
    </source>
</evidence>
<keyword evidence="10 11" id="KW-0694">RNA-binding</keyword>
<dbReference type="OrthoDB" id="9805698at2"/>
<dbReference type="Gene3D" id="1.10.3090.10">
    <property type="entry name" value="cca-adding enzyme, domain 2"/>
    <property type="match status" value="1"/>
</dbReference>
<reference evidence="14 15" key="1">
    <citation type="submission" date="2019-06" db="EMBL/GenBank/DDBJ databases">
        <title>A novel bacterium of genus Marinomonas, isolated from coastal sand.</title>
        <authorList>
            <person name="Huang H."/>
            <person name="Mo K."/>
            <person name="Hu Y."/>
        </authorList>
    </citation>
    <scope>NUCLEOTIDE SEQUENCE [LARGE SCALE GENOMIC DNA]</scope>
    <source>
        <strain evidence="14 15">HB171799</strain>
    </source>
</reference>
<dbReference type="SUPFAM" id="SSF81301">
    <property type="entry name" value="Nucleotidyltransferase"/>
    <property type="match status" value="1"/>
</dbReference>
<evidence type="ECO:0000256" key="1">
    <source>
        <dbReference type="ARBA" id="ARBA00001946"/>
    </source>
</evidence>
<organism evidence="14 15">
    <name type="scientific">Maribrevibacterium harenarium</name>
    <dbReference type="NCBI Taxonomy" id="2589817"/>
    <lineage>
        <taxon>Bacteria</taxon>
        <taxon>Pseudomonadati</taxon>
        <taxon>Pseudomonadota</taxon>
        <taxon>Gammaproteobacteria</taxon>
        <taxon>Oceanospirillales</taxon>
        <taxon>Oceanospirillaceae</taxon>
        <taxon>Maribrevibacterium</taxon>
    </lineage>
</organism>
<dbReference type="InterPro" id="IPR050124">
    <property type="entry name" value="tRNA_CCA-adding_enzyme"/>
</dbReference>
<evidence type="ECO:0000313" key="15">
    <source>
        <dbReference type="Proteomes" id="UP000315901"/>
    </source>
</evidence>
<comment type="caution">
    <text evidence="14">The sequence shown here is derived from an EMBL/GenBank/DDBJ whole genome shotgun (WGS) entry which is preliminary data.</text>
</comment>
<keyword evidence="3" id="KW-0819">tRNA processing</keyword>
<keyword evidence="8" id="KW-0067">ATP-binding</keyword>
<name>A0A501X3L7_9GAMM</name>
<protein>
    <submittedName>
        <fullName evidence="14">tRNA nucleotidyltransferase</fullName>
    </submittedName>
</protein>
<evidence type="ECO:0000256" key="3">
    <source>
        <dbReference type="ARBA" id="ARBA00022694"/>
    </source>
</evidence>
<dbReference type="GO" id="GO:0046872">
    <property type="term" value="F:metal ion binding"/>
    <property type="evidence" value="ECO:0007669"/>
    <property type="project" value="UniProtKB-KW"/>
</dbReference>
<dbReference type="Gene3D" id="3.30.460.10">
    <property type="entry name" value="Beta Polymerase, domain 2"/>
    <property type="match status" value="1"/>
</dbReference>
<keyword evidence="9" id="KW-0460">Magnesium</keyword>
<dbReference type="CDD" id="cd05398">
    <property type="entry name" value="NT_ClassII-CCAase"/>
    <property type="match status" value="1"/>
</dbReference>
<dbReference type="Proteomes" id="UP000315901">
    <property type="component" value="Unassembled WGS sequence"/>
</dbReference>